<organism evidence="1 2">
    <name type="scientific">Penicillium hordei</name>
    <dbReference type="NCBI Taxonomy" id="40994"/>
    <lineage>
        <taxon>Eukaryota</taxon>
        <taxon>Fungi</taxon>
        <taxon>Dikarya</taxon>
        <taxon>Ascomycota</taxon>
        <taxon>Pezizomycotina</taxon>
        <taxon>Eurotiomycetes</taxon>
        <taxon>Eurotiomycetidae</taxon>
        <taxon>Eurotiales</taxon>
        <taxon>Aspergillaceae</taxon>
        <taxon>Penicillium</taxon>
    </lineage>
</organism>
<proteinExistence type="predicted"/>
<evidence type="ECO:0000313" key="1">
    <source>
        <dbReference type="EMBL" id="KAJ5603342.1"/>
    </source>
</evidence>
<reference evidence="1" key="1">
    <citation type="journal article" date="2023" name="IMA Fungus">
        <title>Comparative genomic study of the Penicillium genus elucidates a diverse pangenome and 15 lateral gene transfer events.</title>
        <authorList>
            <person name="Petersen C."/>
            <person name="Sorensen T."/>
            <person name="Nielsen M.R."/>
            <person name="Sondergaard T.E."/>
            <person name="Sorensen J.L."/>
            <person name="Fitzpatrick D.A."/>
            <person name="Frisvad J.C."/>
            <person name="Nielsen K.L."/>
        </authorList>
    </citation>
    <scope>NUCLEOTIDE SEQUENCE</scope>
    <source>
        <strain evidence="1">IBT 12815</strain>
    </source>
</reference>
<reference evidence="1" key="2">
    <citation type="submission" date="2023-01" db="EMBL/GenBank/DDBJ databases">
        <authorList>
            <person name="Petersen C."/>
        </authorList>
    </citation>
    <scope>NUCLEOTIDE SEQUENCE</scope>
    <source>
        <strain evidence="1">IBT 12815</strain>
    </source>
</reference>
<name>A0AAD6H3Y5_9EURO</name>
<dbReference type="EMBL" id="JAQJAE010000003">
    <property type="protein sequence ID" value="KAJ5603342.1"/>
    <property type="molecule type" value="Genomic_DNA"/>
</dbReference>
<dbReference type="GeneID" id="81587597"/>
<sequence>MSAISSFQYSNGKVAAAETAKSFSWEAPVQLAVDPVGINPDDTADQQQKLQLLLLLLRNKLTKEEAAISPRSLYEVNYEKSNQL</sequence>
<dbReference type="Proteomes" id="UP001213799">
    <property type="component" value="Unassembled WGS sequence"/>
</dbReference>
<gene>
    <name evidence="1" type="ORF">N7537_006298</name>
</gene>
<dbReference type="AlphaFoldDB" id="A0AAD6H3Y5"/>
<dbReference type="RefSeq" id="XP_056753140.1">
    <property type="nucleotide sequence ID" value="XM_056897355.1"/>
</dbReference>
<protein>
    <submittedName>
        <fullName evidence="1">Uncharacterized protein</fullName>
    </submittedName>
</protein>
<comment type="caution">
    <text evidence="1">The sequence shown here is derived from an EMBL/GenBank/DDBJ whole genome shotgun (WGS) entry which is preliminary data.</text>
</comment>
<evidence type="ECO:0000313" key="2">
    <source>
        <dbReference type="Proteomes" id="UP001213799"/>
    </source>
</evidence>
<accession>A0AAD6H3Y5</accession>
<keyword evidence="2" id="KW-1185">Reference proteome</keyword>